<dbReference type="InterPro" id="IPR049785">
    <property type="entry name" value="GT-D-like_firm"/>
</dbReference>
<dbReference type="EMBL" id="NMQW01000002">
    <property type="protein sequence ID" value="OXM87810.1"/>
    <property type="molecule type" value="Genomic_DNA"/>
</dbReference>
<reference evidence="2 3" key="1">
    <citation type="submission" date="2017-07" db="EMBL/GenBank/DDBJ databases">
        <title>Genome sequencing and assembly of Paenibacillus rigui.</title>
        <authorList>
            <person name="Mayilraj S."/>
        </authorList>
    </citation>
    <scope>NUCLEOTIDE SEQUENCE [LARGE SCALE GENOMIC DNA]</scope>
    <source>
        <strain evidence="2 3">JCM 16352</strain>
    </source>
</reference>
<dbReference type="InterPro" id="IPR055171">
    <property type="entry name" value="GT-D-like"/>
</dbReference>
<comment type="caution">
    <text evidence="2">The sequence shown here is derived from an EMBL/GenBank/DDBJ whole genome shotgun (WGS) entry which is preliminary data.</text>
</comment>
<dbReference type="RefSeq" id="WP_094013060.1">
    <property type="nucleotide sequence ID" value="NZ_NMQW01000002.1"/>
</dbReference>
<keyword evidence="3" id="KW-1185">Reference proteome</keyword>
<dbReference type="AlphaFoldDB" id="A0A229UWQ8"/>
<name>A0A229UWQ8_9BACL</name>
<feature type="domain" description="GT-D fold-like" evidence="1">
    <location>
        <begin position="22"/>
        <end position="224"/>
    </location>
</feature>
<gene>
    <name evidence="2" type="ORF">CF651_01465</name>
</gene>
<dbReference type="Proteomes" id="UP000215509">
    <property type="component" value="Unassembled WGS sequence"/>
</dbReference>
<evidence type="ECO:0000313" key="2">
    <source>
        <dbReference type="EMBL" id="OXM87810.1"/>
    </source>
</evidence>
<dbReference type="Pfam" id="PF22882">
    <property type="entry name" value="GT-D-like"/>
    <property type="match status" value="1"/>
</dbReference>
<protein>
    <recommendedName>
        <fullName evidence="1">GT-D fold-like domain-containing protein</fullName>
    </recommendedName>
</protein>
<evidence type="ECO:0000259" key="1">
    <source>
        <dbReference type="Pfam" id="PF22882"/>
    </source>
</evidence>
<sequence>MLNKAKRVKIIERHYGRKTVGPRTVYRLVRRSVKQKKPISVIRLGDVMAKLLARHDVESLDHVASFLGIELPPSPELLERLDHAVRASDIVGMSHYRKSRQLIKAYMEETGWSPKKIADSFINDQLYEKGYLHKLIRKCRVALVGRASPEAARQLRRKGFRVVLTVDLNHADAIEGAMQKLKRYRRKYNLVLVGASVPGRILCSRLKRELRVTAVEIGHMMDALAKPKDWRKPNNRRRFKQRFLRKNQKRGQTLSVIRLGRGNIRIRKIASGFLSNRIGRVQR</sequence>
<organism evidence="2 3">
    <name type="scientific">Paenibacillus rigui</name>
    <dbReference type="NCBI Taxonomy" id="554312"/>
    <lineage>
        <taxon>Bacteria</taxon>
        <taxon>Bacillati</taxon>
        <taxon>Bacillota</taxon>
        <taxon>Bacilli</taxon>
        <taxon>Bacillales</taxon>
        <taxon>Paenibacillaceae</taxon>
        <taxon>Paenibacillus</taxon>
    </lineage>
</organism>
<evidence type="ECO:0000313" key="3">
    <source>
        <dbReference type="Proteomes" id="UP000215509"/>
    </source>
</evidence>
<dbReference type="OrthoDB" id="2612112at2"/>
<dbReference type="NCBIfam" id="NF040628">
    <property type="entry name" value="GT-D_rel"/>
    <property type="match status" value="1"/>
</dbReference>
<proteinExistence type="predicted"/>
<accession>A0A229UWQ8</accession>